<reference evidence="1 2" key="1">
    <citation type="submission" date="2019-03" db="EMBL/GenBank/DDBJ databases">
        <title>Single cell metagenomics reveals metabolic interactions within the superorganism composed of flagellate Streblomastix strix and complex community of Bacteroidetes bacteria on its surface.</title>
        <authorList>
            <person name="Treitli S.C."/>
            <person name="Kolisko M."/>
            <person name="Husnik F."/>
            <person name="Keeling P."/>
            <person name="Hampl V."/>
        </authorList>
    </citation>
    <scope>NUCLEOTIDE SEQUENCE [LARGE SCALE GENOMIC DNA]</scope>
    <source>
        <strain evidence="1">ST1C</strain>
    </source>
</reference>
<accession>A0A5J4WTF9</accession>
<comment type="caution">
    <text evidence="1">The sequence shown here is derived from an EMBL/GenBank/DDBJ whole genome shotgun (WGS) entry which is preliminary data.</text>
</comment>
<proteinExistence type="predicted"/>
<evidence type="ECO:0008006" key="3">
    <source>
        <dbReference type="Google" id="ProtNLM"/>
    </source>
</evidence>
<organism evidence="1 2">
    <name type="scientific">Streblomastix strix</name>
    <dbReference type="NCBI Taxonomy" id="222440"/>
    <lineage>
        <taxon>Eukaryota</taxon>
        <taxon>Metamonada</taxon>
        <taxon>Preaxostyla</taxon>
        <taxon>Oxymonadida</taxon>
        <taxon>Streblomastigidae</taxon>
        <taxon>Streblomastix</taxon>
    </lineage>
</organism>
<name>A0A5J4WTF9_9EUKA</name>
<protein>
    <recommendedName>
        <fullName evidence="3">DDE-1 domain-containing protein</fullName>
    </recommendedName>
</protein>
<evidence type="ECO:0000313" key="1">
    <source>
        <dbReference type="EMBL" id="KAA6398314.1"/>
    </source>
</evidence>
<evidence type="ECO:0000313" key="2">
    <source>
        <dbReference type="Proteomes" id="UP000324800"/>
    </source>
</evidence>
<dbReference type="Proteomes" id="UP000324800">
    <property type="component" value="Unassembled WGS sequence"/>
</dbReference>
<sequence length="114" mass="12911">MNLKLLELSGAYVSLRNQTSIGFAKTATKEETRLKISQYSVETYDETIHKFLECSLADLVYCTDEVGYSGLCNKRNRSIIVQVVNKNKKLNVPVERGEKRVSSKEMVSLNQSCK</sequence>
<dbReference type="AlphaFoldDB" id="A0A5J4WTF9"/>
<dbReference type="EMBL" id="SNRW01000984">
    <property type="protein sequence ID" value="KAA6398314.1"/>
    <property type="molecule type" value="Genomic_DNA"/>
</dbReference>
<gene>
    <name evidence="1" type="ORF">EZS28_006161</name>
</gene>